<gene>
    <name evidence="8" type="primary">purA</name>
</gene>
<organism evidence="11">
    <name type="scientific">Candidatus Actinomarina minuta</name>
    <dbReference type="NCBI Taxonomy" id="1389454"/>
    <lineage>
        <taxon>Bacteria</taxon>
        <taxon>Bacillati</taxon>
        <taxon>Actinomycetota</taxon>
        <taxon>Actinomycetes</taxon>
        <taxon>Candidatus Actinomarinidae</taxon>
        <taxon>Candidatus Actinomarinales</taxon>
        <taxon>Candidatus Actinomarineae</taxon>
        <taxon>Candidatus Actinomarinaceae</taxon>
        <taxon>Candidatus Actinomarina</taxon>
    </lineage>
</organism>
<accession>S5DJG4</accession>
<dbReference type="EMBL" id="KC811113">
    <property type="protein sequence ID" value="AGQ18824.1"/>
    <property type="molecule type" value="Genomic_DNA"/>
</dbReference>
<dbReference type="Pfam" id="PF00709">
    <property type="entry name" value="Adenylsucc_synt"/>
    <property type="match status" value="1"/>
</dbReference>
<dbReference type="InterPro" id="IPR042109">
    <property type="entry name" value="Adenylosuccinate_synth_dom1"/>
</dbReference>
<feature type="active site" evidence="9">
    <location>
        <position position="139"/>
    </location>
</feature>
<comment type="pathway">
    <text evidence="8 10">Purine metabolism; AMP biosynthesis via de novo pathway; AMP from IMP: step 1/2.</text>
</comment>
<feature type="binding site" evidence="8">
    <location>
        <position position="13"/>
    </location>
    <ligand>
        <name>Mg(2+)</name>
        <dbReference type="ChEBI" id="CHEBI:18420"/>
    </ligand>
</feature>
<dbReference type="InterPro" id="IPR018220">
    <property type="entry name" value="Adenylosuccin_syn_GTP-bd"/>
</dbReference>
<feature type="binding site" evidence="8">
    <location>
        <begin position="330"/>
        <end position="332"/>
    </location>
    <ligand>
        <name>GTP</name>
        <dbReference type="ChEBI" id="CHEBI:37565"/>
    </ligand>
</feature>
<evidence type="ECO:0000256" key="9">
    <source>
        <dbReference type="PROSITE-ProRule" id="PRU10134"/>
    </source>
</evidence>
<dbReference type="Gene3D" id="3.40.440.10">
    <property type="entry name" value="Adenylosuccinate Synthetase, subunit A, domain 1"/>
    <property type="match status" value="1"/>
</dbReference>
<evidence type="ECO:0000256" key="7">
    <source>
        <dbReference type="ARBA" id="ARBA00023134"/>
    </source>
</evidence>
<dbReference type="GO" id="GO:0046040">
    <property type="term" value="P:IMP metabolic process"/>
    <property type="evidence" value="ECO:0007669"/>
    <property type="project" value="TreeGrafter"/>
</dbReference>
<dbReference type="SMART" id="SM00788">
    <property type="entry name" value="Adenylsucc_synt"/>
    <property type="match status" value="1"/>
</dbReference>
<feature type="binding site" description="in other chain" evidence="8">
    <location>
        <position position="302"/>
    </location>
    <ligand>
        <name>IMP</name>
        <dbReference type="ChEBI" id="CHEBI:58053"/>
        <note>ligand shared between dimeric partners</note>
    </ligand>
</feature>
<dbReference type="PANTHER" id="PTHR11846">
    <property type="entry name" value="ADENYLOSUCCINATE SYNTHETASE"/>
    <property type="match status" value="1"/>
</dbReference>
<dbReference type="EMBL" id="KC811125">
    <property type="protein sequence ID" value="AGQ19215.1"/>
    <property type="molecule type" value="Genomic_DNA"/>
</dbReference>
<evidence type="ECO:0000256" key="1">
    <source>
        <dbReference type="ARBA" id="ARBA00011738"/>
    </source>
</evidence>
<feature type="binding site" description="in other chain" evidence="8">
    <location>
        <position position="128"/>
    </location>
    <ligand>
        <name>IMP</name>
        <dbReference type="ChEBI" id="CHEBI:58053"/>
        <note>ligand shared between dimeric partners</note>
    </ligand>
</feature>
<feature type="active site" description="Proton acceptor" evidence="8">
    <location>
        <position position="13"/>
    </location>
</feature>
<feature type="binding site" description="in other chain" evidence="8">
    <location>
        <begin position="38"/>
        <end position="41"/>
    </location>
    <ligand>
        <name>IMP</name>
        <dbReference type="ChEBI" id="CHEBI:58053"/>
        <note>ligand shared between dimeric partners</note>
    </ligand>
</feature>
<keyword evidence="4 8" id="KW-0547">Nucleotide-binding</keyword>
<comment type="similarity">
    <text evidence="8 10">Belongs to the adenylosuccinate synthetase family.</text>
</comment>
<evidence type="ECO:0000256" key="2">
    <source>
        <dbReference type="ARBA" id="ARBA00022598"/>
    </source>
</evidence>
<feature type="binding site" evidence="8">
    <location>
        <position position="142"/>
    </location>
    <ligand>
        <name>IMP</name>
        <dbReference type="ChEBI" id="CHEBI:58053"/>
        <note>ligand shared between dimeric partners</note>
    </ligand>
</feature>
<comment type="subcellular location">
    <subcellularLocation>
        <location evidence="8">Cytoplasm</location>
    </subcellularLocation>
</comment>
<evidence type="ECO:0000256" key="10">
    <source>
        <dbReference type="RuleBase" id="RU000520"/>
    </source>
</evidence>
<dbReference type="EC" id="6.3.4.4" evidence="8 10"/>
<dbReference type="HAMAP" id="MF_00011">
    <property type="entry name" value="Adenylosucc_synth"/>
    <property type="match status" value="1"/>
</dbReference>
<evidence type="ECO:0000256" key="3">
    <source>
        <dbReference type="ARBA" id="ARBA00022723"/>
    </source>
</evidence>
<dbReference type="InterPro" id="IPR001114">
    <property type="entry name" value="Adenylosuccinate_synthetase"/>
</dbReference>
<dbReference type="Gene3D" id="1.10.300.10">
    <property type="entry name" value="Adenylosuccinate Synthetase, subunit A, domain 2"/>
    <property type="match status" value="1"/>
</dbReference>
<keyword evidence="3 8" id="KW-0479">Metal-binding</keyword>
<keyword evidence="7 8" id="KW-0342">GTP-binding</keyword>
<dbReference type="GO" id="GO:0005525">
    <property type="term" value="F:GTP binding"/>
    <property type="evidence" value="ECO:0007669"/>
    <property type="project" value="UniProtKB-UniRule"/>
</dbReference>
<dbReference type="SUPFAM" id="SSF52540">
    <property type="entry name" value="P-loop containing nucleoside triphosphate hydrolases"/>
    <property type="match status" value="1"/>
</dbReference>
<keyword evidence="6 8" id="KW-0460">Magnesium</keyword>
<evidence type="ECO:0000313" key="11">
    <source>
        <dbReference type="EMBL" id="AGQ18824.1"/>
    </source>
</evidence>
<dbReference type="Gene3D" id="3.90.170.10">
    <property type="entry name" value="Adenylosuccinate Synthetase, subunit A, domain 3"/>
    <property type="match status" value="1"/>
</dbReference>
<evidence type="ECO:0000256" key="6">
    <source>
        <dbReference type="ARBA" id="ARBA00022842"/>
    </source>
</evidence>
<dbReference type="InterPro" id="IPR042110">
    <property type="entry name" value="Adenylosuccinate_synth_dom2"/>
</dbReference>
<comment type="cofactor">
    <cofactor evidence="8">
        <name>Mg(2+)</name>
        <dbReference type="ChEBI" id="CHEBI:18420"/>
    </cofactor>
    <text evidence="8">Binds 1 Mg(2+) ion per subunit.</text>
</comment>
<feature type="binding site" evidence="8">
    <location>
        <begin position="40"/>
        <end position="42"/>
    </location>
    <ligand>
        <name>GTP</name>
        <dbReference type="ChEBI" id="CHEBI:37565"/>
    </ligand>
</feature>
<evidence type="ECO:0000256" key="5">
    <source>
        <dbReference type="ARBA" id="ARBA00022755"/>
    </source>
</evidence>
<proteinExistence type="inferred from homology"/>
<feature type="binding site" evidence="8">
    <location>
        <begin position="298"/>
        <end position="304"/>
    </location>
    <ligand>
        <name>substrate</name>
    </ligand>
</feature>
<dbReference type="PANTHER" id="PTHR11846:SF0">
    <property type="entry name" value="ADENYLOSUCCINATE SYNTHETASE"/>
    <property type="match status" value="1"/>
</dbReference>
<dbReference type="GO" id="GO:0004019">
    <property type="term" value="F:adenylosuccinate synthase activity"/>
    <property type="evidence" value="ECO:0007669"/>
    <property type="project" value="UniProtKB-UniRule"/>
</dbReference>
<dbReference type="FunFam" id="1.10.300.10:FF:000001">
    <property type="entry name" value="Adenylosuccinate synthetase"/>
    <property type="match status" value="1"/>
</dbReference>
<comment type="catalytic activity">
    <reaction evidence="8 10">
        <text>IMP + L-aspartate + GTP = N(6)-(1,2-dicarboxyethyl)-AMP + GDP + phosphate + 2 H(+)</text>
        <dbReference type="Rhea" id="RHEA:15753"/>
        <dbReference type="ChEBI" id="CHEBI:15378"/>
        <dbReference type="ChEBI" id="CHEBI:29991"/>
        <dbReference type="ChEBI" id="CHEBI:37565"/>
        <dbReference type="ChEBI" id="CHEBI:43474"/>
        <dbReference type="ChEBI" id="CHEBI:57567"/>
        <dbReference type="ChEBI" id="CHEBI:58053"/>
        <dbReference type="ChEBI" id="CHEBI:58189"/>
        <dbReference type="EC" id="6.3.4.4"/>
    </reaction>
</comment>
<keyword evidence="8" id="KW-0963">Cytoplasm</keyword>
<keyword evidence="2 8" id="KW-0436">Ligase</keyword>
<feature type="binding site" description="in other chain" evidence="8">
    <location>
        <position position="223"/>
    </location>
    <ligand>
        <name>IMP</name>
        <dbReference type="ChEBI" id="CHEBI:58053"/>
        <note>ligand shared between dimeric partners</note>
    </ligand>
</feature>
<dbReference type="NCBIfam" id="TIGR00184">
    <property type="entry name" value="purA"/>
    <property type="match status" value="1"/>
</dbReference>
<reference evidence="11" key="1">
    <citation type="journal article" date="2013" name="Sci. Rep.">
        <title>Metagenomics uncovers a new group of low GC and ultra-small marine Actinobacteria.</title>
        <authorList>
            <person name="Ghai R."/>
            <person name="Mizuno C.M."/>
            <person name="Picazo A."/>
            <person name="Camacho A."/>
            <person name="Rodriguez-Valera F."/>
        </authorList>
    </citation>
    <scope>NUCLEOTIDE SEQUENCE</scope>
</reference>
<feature type="binding site" evidence="8">
    <location>
        <position position="304"/>
    </location>
    <ligand>
        <name>GTP</name>
        <dbReference type="ChEBI" id="CHEBI:37565"/>
    </ligand>
</feature>
<dbReference type="GO" id="GO:0000287">
    <property type="term" value="F:magnesium ion binding"/>
    <property type="evidence" value="ECO:0007669"/>
    <property type="project" value="UniProtKB-UniRule"/>
</dbReference>
<feature type="binding site" evidence="8">
    <location>
        <position position="40"/>
    </location>
    <ligand>
        <name>Mg(2+)</name>
        <dbReference type="ChEBI" id="CHEBI:18420"/>
    </ligand>
</feature>
<dbReference type="InterPro" id="IPR027417">
    <property type="entry name" value="P-loop_NTPase"/>
</dbReference>
<dbReference type="AlphaFoldDB" id="S5DJG4"/>
<dbReference type="FunFam" id="3.90.170.10:FF:000001">
    <property type="entry name" value="Adenylosuccinate synthetase"/>
    <property type="match status" value="1"/>
</dbReference>
<keyword evidence="5 8" id="KW-0658">Purine biosynthesis</keyword>
<sequence>MSTTIVLGAQWGDEGKGKVTDFFASKADLVVRFQGGNNAGHTIVVDDEKFALSMVPSGVMYDTCTPIIASGCVVDFEVLKKEIDSLNQKNIDTSNLKLSYNAHIIMPYHKVLDELIEESLGDRKIGTTKKGIGPCYGDKIQRKGIRIQNFLSPEKFKSKLQENLNEKNKIIEEIYKGKALNFDEILSEYETFRELIESLSTDTSLFISNSIKENKNILFEGAQGTLLDIDHGTYPFVTSSNTSAGNASIGSGIGPLNFEKVVGVTKAYISRVGTGPFMTEQSNKIGDYLIEKGAEFGTVTGRRRRCGWLDLVSLKYSARINSLSELFITKLDVLTGLDEVNICVGYKFKDQELTDYPLVEDILEKSTPIYKSFEGWNDDISSITEFNKLPESAQTYINFIEEFTEIPIKYISVGPERKQNIIR</sequence>
<dbReference type="PROSITE" id="PS01266">
    <property type="entry name" value="ADENYLOSUCCIN_SYN_1"/>
    <property type="match status" value="1"/>
</dbReference>
<dbReference type="CDD" id="cd03108">
    <property type="entry name" value="AdSS"/>
    <property type="match status" value="1"/>
</dbReference>
<comment type="function">
    <text evidence="8">Plays an important role in the de novo pathway of purine nucleotide biosynthesis. Catalyzes the first committed step in the biosynthesis of AMP from IMP.</text>
</comment>
<feature type="active site" description="Proton donor" evidence="8">
    <location>
        <position position="41"/>
    </location>
</feature>
<feature type="binding site" evidence="8">
    <location>
        <begin position="412"/>
        <end position="414"/>
    </location>
    <ligand>
        <name>GTP</name>
        <dbReference type="ChEBI" id="CHEBI:37565"/>
    </ligand>
</feature>
<dbReference type="NCBIfam" id="NF002223">
    <property type="entry name" value="PRK01117.1"/>
    <property type="match status" value="1"/>
</dbReference>
<protein>
    <recommendedName>
        <fullName evidence="8 10">Adenylosuccinate synthetase</fullName>
        <shortName evidence="8">AMPSase</shortName>
        <shortName evidence="8">AdSS</shortName>
        <ecNumber evidence="8 10">6.3.4.4</ecNumber>
    </recommendedName>
    <alternativeName>
        <fullName evidence="8">IMP--aspartate ligase</fullName>
    </alternativeName>
</protein>
<dbReference type="InterPro" id="IPR033128">
    <property type="entry name" value="Adenylosuccin_syn_Lys_AS"/>
</dbReference>
<dbReference type="PROSITE" id="PS00513">
    <property type="entry name" value="ADENYLOSUCCIN_SYN_2"/>
    <property type="match status" value="1"/>
</dbReference>
<feature type="binding site" evidence="8">
    <location>
        <begin position="12"/>
        <end position="18"/>
    </location>
    <ligand>
        <name>GTP</name>
        <dbReference type="ChEBI" id="CHEBI:37565"/>
    </ligand>
</feature>
<evidence type="ECO:0000256" key="4">
    <source>
        <dbReference type="ARBA" id="ARBA00022741"/>
    </source>
</evidence>
<dbReference type="GO" id="GO:0044208">
    <property type="term" value="P:'de novo' AMP biosynthetic process"/>
    <property type="evidence" value="ECO:0007669"/>
    <property type="project" value="UniProtKB-UniRule"/>
</dbReference>
<feature type="binding site" description="in other chain" evidence="8">
    <location>
        <begin position="13"/>
        <end position="16"/>
    </location>
    <ligand>
        <name>IMP</name>
        <dbReference type="ChEBI" id="CHEBI:58053"/>
        <note>ligand shared between dimeric partners</note>
    </ligand>
</feature>
<dbReference type="GO" id="GO:0005737">
    <property type="term" value="C:cytoplasm"/>
    <property type="evidence" value="ECO:0007669"/>
    <property type="project" value="UniProtKB-SubCell"/>
</dbReference>
<name>S5DJG4_9ACTN</name>
<evidence type="ECO:0000256" key="8">
    <source>
        <dbReference type="HAMAP-Rule" id="MF_00011"/>
    </source>
</evidence>
<dbReference type="UniPathway" id="UPA00075">
    <property type="reaction ID" value="UER00335"/>
</dbReference>
<dbReference type="InterPro" id="IPR042111">
    <property type="entry name" value="Adenylosuccinate_synth_dom3"/>
</dbReference>
<comment type="subunit">
    <text evidence="1 8">Homodimer.</text>
</comment>
<feature type="binding site" description="in other chain" evidence="8">
    <location>
        <position position="238"/>
    </location>
    <ligand>
        <name>IMP</name>
        <dbReference type="ChEBI" id="CHEBI:58053"/>
        <note>ligand shared between dimeric partners</note>
    </ligand>
</feature>